<dbReference type="OrthoDB" id="5588846at2759"/>
<accession>K0SSC9</accession>
<reference evidence="2 3" key="1">
    <citation type="journal article" date="2012" name="Genome Biol.">
        <title>Genome and low-iron response of an oceanic diatom adapted to chronic iron limitation.</title>
        <authorList>
            <person name="Lommer M."/>
            <person name="Specht M."/>
            <person name="Roy A.S."/>
            <person name="Kraemer L."/>
            <person name="Andreson R."/>
            <person name="Gutowska M.A."/>
            <person name="Wolf J."/>
            <person name="Bergner S.V."/>
            <person name="Schilhabel M.B."/>
            <person name="Klostermeier U.C."/>
            <person name="Beiko R.G."/>
            <person name="Rosenstiel P."/>
            <person name="Hippler M."/>
            <person name="Laroche J."/>
        </authorList>
    </citation>
    <scope>NUCLEOTIDE SEQUENCE [LARGE SCALE GENOMIC DNA]</scope>
    <source>
        <strain evidence="2 3">CCMP1005</strain>
    </source>
</reference>
<dbReference type="EMBL" id="AGNL01011578">
    <property type="protein sequence ID" value="EJK68305.1"/>
    <property type="molecule type" value="Genomic_DNA"/>
</dbReference>
<keyword evidence="3" id="KW-1185">Reference proteome</keyword>
<gene>
    <name evidence="2" type="ORF">THAOC_10528</name>
</gene>
<sequence length="333" mass="36822">MASATTPPPSPPGSRRLLGLLLNTPEEATVHAVAVRDASSCLSFVRWLGCFARSSVCGRGEGGGHGTQDWWRCFRQAGLLVRHRKSVHSLGAGNGLQSSQRGLIEAKIEERRGESSRRSRSSRLGRQRIGFTLSPGRNWRLLVRALGRDAGIPGSIEVGRMWSLGGSLSMETPTSPKLEEYYARIKKKEAKMALERAEDPLHDFTKPKRDDCPLCLIELPWDIDRQMYWPCCGISVCAGCFYQKAVVFHKTEAEGVQAGVLRQTTKPMFMQKLCGHMDICPFCRSTTEVNNLGISCDADLAKQIDLTENSDSPGVKLIMVMRLSSKQTPDINT</sequence>
<evidence type="ECO:0000313" key="2">
    <source>
        <dbReference type="EMBL" id="EJK68305.1"/>
    </source>
</evidence>
<comment type="caution">
    <text evidence="2">The sequence shown here is derived from an EMBL/GenBank/DDBJ whole genome shotgun (WGS) entry which is preliminary data.</text>
</comment>
<dbReference type="Proteomes" id="UP000266841">
    <property type="component" value="Unassembled WGS sequence"/>
</dbReference>
<feature type="region of interest" description="Disordered" evidence="1">
    <location>
        <begin position="101"/>
        <end position="123"/>
    </location>
</feature>
<evidence type="ECO:0000313" key="3">
    <source>
        <dbReference type="Proteomes" id="UP000266841"/>
    </source>
</evidence>
<name>K0SSC9_THAOC</name>
<dbReference type="AlphaFoldDB" id="K0SSC9"/>
<organism evidence="2 3">
    <name type="scientific">Thalassiosira oceanica</name>
    <name type="common">Marine diatom</name>
    <dbReference type="NCBI Taxonomy" id="159749"/>
    <lineage>
        <taxon>Eukaryota</taxon>
        <taxon>Sar</taxon>
        <taxon>Stramenopiles</taxon>
        <taxon>Ochrophyta</taxon>
        <taxon>Bacillariophyta</taxon>
        <taxon>Coscinodiscophyceae</taxon>
        <taxon>Thalassiosirophycidae</taxon>
        <taxon>Thalassiosirales</taxon>
        <taxon>Thalassiosiraceae</taxon>
        <taxon>Thalassiosira</taxon>
    </lineage>
</organism>
<proteinExistence type="predicted"/>
<evidence type="ECO:0000256" key="1">
    <source>
        <dbReference type="SAM" id="MobiDB-lite"/>
    </source>
</evidence>
<feature type="compositionally biased region" description="Basic and acidic residues" evidence="1">
    <location>
        <begin position="104"/>
        <end position="117"/>
    </location>
</feature>
<protein>
    <submittedName>
        <fullName evidence="2">Uncharacterized protein</fullName>
    </submittedName>
</protein>